<dbReference type="CDD" id="cd00082">
    <property type="entry name" value="HisKA"/>
    <property type="match status" value="1"/>
</dbReference>
<evidence type="ECO:0000256" key="5">
    <source>
        <dbReference type="ARBA" id="ARBA00022741"/>
    </source>
</evidence>
<accession>Q1D0A1</accession>
<dbReference type="EC" id="2.7.13.3" evidence="2"/>
<dbReference type="IntAct" id="Q1D0A1">
    <property type="interactions" value="18"/>
</dbReference>
<dbReference type="PROSITE" id="PS50109">
    <property type="entry name" value="HIS_KIN"/>
    <property type="match status" value="1"/>
</dbReference>
<dbReference type="KEGG" id="mxa:MXAN_5785"/>
<evidence type="ECO:0000313" key="11">
    <source>
        <dbReference type="EMBL" id="ABF88449.1"/>
    </source>
</evidence>
<evidence type="ECO:0000256" key="6">
    <source>
        <dbReference type="ARBA" id="ARBA00022777"/>
    </source>
</evidence>
<dbReference type="InterPro" id="IPR004358">
    <property type="entry name" value="Sig_transdc_His_kin-like_C"/>
</dbReference>
<dbReference type="InterPro" id="IPR003661">
    <property type="entry name" value="HisK_dim/P_dom"/>
</dbReference>
<dbReference type="InterPro" id="IPR013656">
    <property type="entry name" value="PAS_4"/>
</dbReference>
<dbReference type="Pfam" id="PF02518">
    <property type="entry name" value="HATPase_c"/>
    <property type="match status" value="1"/>
</dbReference>
<dbReference type="CDD" id="cd00075">
    <property type="entry name" value="HATPase"/>
    <property type="match status" value="1"/>
</dbReference>
<dbReference type="Gene3D" id="1.10.287.130">
    <property type="match status" value="1"/>
</dbReference>
<evidence type="ECO:0000259" key="10">
    <source>
        <dbReference type="PROSITE" id="PS50109"/>
    </source>
</evidence>
<dbReference type="AlphaFoldDB" id="Q1D0A1"/>
<dbReference type="PANTHER" id="PTHR43065:SF10">
    <property type="entry name" value="PEROXIDE STRESS-ACTIVATED HISTIDINE KINASE MAK3"/>
    <property type="match status" value="1"/>
</dbReference>
<dbReference type="Gene3D" id="3.30.450.20">
    <property type="entry name" value="PAS domain"/>
    <property type="match status" value="1"/>
</dbReference>
<feature type="transmembrane region" description="Helical" evidence="9">
    <location>
        <begin position="49"/>
        <end position="66"/>
    </location>
</feature>
<keyword evidence="12" id="KW-1185">Reference proteome</keyword>
<organism evidence="11 12">
    <name type="scientific">Myxococcus xanthus (strain DK1622)</name>
    <dbReference type="NCBI Taxonomy" id="246197"/>
    <lineage>
        <taxon>Bacteria</taxon>
        <taxon>Pseudomonadati</taxon>
        <taxon>Myxococcota</taxon>
        <taxon>Myxococcia</taxon>
        <taxon>Myxococcales</taxon>
        <taxon>Cystobacterineae</taxon>
        <taxon>Myxococcaceae</taxon>
        <taxon>Myxococcus</taxon>
    </lineage>
</organism>
<dbReference type="Pfam" id="PF00512">
    <property type="entry name" value="HisKA"/>
    <property type="match status" value="1"/>
</dbReference>
<evidence type="ECO:0000256" key="3">
    <source>
        <dbReference type="ARBA" id="ARBA00022553"/>
    </source>
</evidence>
<dbReference type="InterPro" id="IPR036097">
    <property type="entry name" value="HisK_dim/P_sf"/>
</dbReference>
<sequence>MRPSERGAFRSRLVWLVLFRTVAASLSLVITLARLLLHPSQELNHADTLSLAVIIIAYVSTVVVGLRLRKGQGGLGDAWVQVVGDVVIATGLVYLSGGSDSPLTFLYSLAVIGASVVLDRRGALWAAAASALCFGALVMGSQLLDGASGGLMPPTRVLFVLGSNSLALGLIAVLSGYLSRQLSATGGALSAREADLQRLGRLQQQILSSMPSGLATCDAQRRVTYVNPAGCGILQVDPTQVAGVEVEALLPGVSVLAPRSPRSELVVGKGAKRRILGLSVTPLEGEPGALLMVFQDLTQLRRMEDDLKRADRLASLGALSAQLAHELRNPLASMRGSAQLLAQDARDDVAQKLTNILMRESDRLARLVEEFLRFARPPVPSLRRVPLASLVTETMDMLRVDPLARDVRVEVTAPEPLPVSVDPDQLRQVLINLVRNGFLAAGPRGEVKVALTRSENEARIRIWDSGGSITEEMMGHLFEPFFTTRDGGTGLGLSTAHSIIRAHGGSIRVRSNRDEGTEFVVGLPL</sequence>
<keyword evidence="9" id="KW-0812">Transmembrane</keyword>
<dbReference type="PANTHER" id="PTHR43065">
    <property type="entry name" value="SENSOR HISTIDINE KINASE"/>
    <property type="match status" value="1"/>
</dbReference>
<dbReference type="EnsemblBacteria" id="ABF88449">
    <property type="protein sequence ID" value="ABF88449"/>
    <property type="gene ID" value="MXAN_5785"/>
</dbReference>
<keyword evidence="6" id="KW-0418">Kinase</keyword>
<keyword evidence="9" id="KW-1133">Transmembrane helix</keyword>
<dbReference type="EMBL" id="CP000113">
    <property type="protein sequence ID" value="ABF88449.1"/>
    <property type="molecule type" value="Genomic_DNA"/>
</dbReference>
<keyword evidence="7" id="KW-0067">ATP-binding</keyword>
<dbReference type="Proteomes" id="UP000002402">
    <property type="component" value="Chromosome"/>
</dbReference>
<dbReference type="GO" id="GO:0005524">
    <property type="term" value="F:ATP binding"/>
    <property type="evidence" value="ECO:0007669"/>
    <property type="project" value="UniProtKB-KW"/>
</dbReference>
<evidence type="ECO:0000256" key="9">
    <source>
        <dbReference type="SAM" id="Phobius"/>
    </source>
</evidence>
<keyword evidence="9" id="KW-0472">Membrane</keyword>
<dbReference type="SUPFAM" id="SSF47384">
    <property type="entry name" value="Homodimeric domain of signal transducing histidine kinase"/>
    <property type="match status" value="1"/>
</dbReference>
<gene>
    <name evidence="11" type="primary">pilS</name>
    <name evidence="11" type="ordered locus">MXAN_5785</name>
</gene>
<dbReference type="SUPFAM" id="SSF55785">
    <property type="entry name" value="PYP-like sensor domain (PAS domain)"/>
    <property type="match status" value="1"/>
</dbReference>
<reference evidence="11 12" key="1">
    <citation type="journal article" date="2006" name="Proc. Natl. Acad. Sci. U.S.A.">
        <title>Evolution of sensory complexity recorded in a myxobacterial genome.</title>
        <authorList>
            <person name="Goldman B.S."/>
            <person name="Nierman W.C."/>
            <person name="Kaiser D."/>
            <person name="Slater S.C."/>
            <person name="Durkin A.S."/>
            <person name="Eisen J.A."/>
            <person name="Ronning C.M."/>
            <person name="Barbazuk W.B."/>
            <person name="Blanchard M."/>
            <person name="Field C."/>
            <person name="Halling C."/>
            <person name="Hinkle G."/>
            <person name="Iartchuk O."/>
            <person name="Kim H.S."/>
            <person name="Mackenzie C."/>
            <person name="Madupu R."/>
            <person name="Miller N."/>
            <person name="Shvartsbeyn A."/>
            <person name="Sullivan S.A."/>
            <person name="Vaudin M."/>
            <person name="Wiegand R."/>
            <person name="Kaplan H.B."/>
        </authorList>
    </citation>
    <scope>NUCLEOTIDE SEQUENCE [LARGE SCALE GENOMIC DNA]</scope>
    <source>
        <strain evidence="12">DK1622</strain>
    </source>
</reference>
<dbReference type="Pfam" id="PF25323">
    <property type="entry name" value="6TM_PilS"/>
    <property type="match status" value="1"/>
</dbReference>
<evidence type="ECO:0000313" key="12">
    <source>
        <dbReference type="Proteomes" id="UP000002402"/>
    </source>
</evidence>
<dbReference type="SUPFAM" id="SSF55874">
    <property type="entry name" value="ATPase domain of HSP90 chaperone/DNA topoisomerase II/histidine kinase"/>
    <property type="match status" value="1"/>
</dbReference>
<dbReference type="InterPro" id="IPR035965">
    <property type="entry name" value="PAS-like_dom_sf"/>
</dbReference>
<evidence type="ECO:0000256" key="1">
    <source>
        <dbReference type="ARBA" id="ARBA00000085"/>
    </source>
</evidence>
<dbReference type="SMART" id="SM00387">
    <property type="entry name" value="HATPase_c"/>
    <property type="match status" value="1"/>
</dbReference>
<name>Q1D0A1_MYXXD</name>
<evidence type="ECO:0000256" key="2">
    <source>
        <dbReference type="ARBA" id="ARBA00012438"/>
    </source>
</evidence>
<feature type="transmembrane region" description="Helical" evidence="9">
    <location>
        <begin position="125"/>
        <end position="144"/>
    </location>
</feature>
<dbReference type="SMART" id="SM00388">
    <property type="entry name" value="HisKA"/>
    <property type="match status" value="1"/>
</dbReference>
<dbReference type="PRINTS" id="PR00344">
    <property type="entry name" value="BCTRLSENSOR"/>
</dbReference>
<keyword evidence="5" id="KW-0547">Nucleotide-binding</keyword>
<keyword evidence="8" id="KW-0902">Two-component regulatory system</keyword>
<feature type="transmembrane region" description="Helical" evidence="9">
    <location>
        <begin position="12"/>
        <end position="37"/>
    </location>
</feature>
<evidence type="ECO:0000256" key="4">
    <source>
        <dbReference type="ARBA" id="ARBA00022679"/>
    </source>
</evidence>
<feature type="transmembrane region" description="Helical" evidence="9">
    <location>
        <begin position="78"/>
        <end position="95"/>
    </location>
</feature>
<dbReference type="eggNOG" id="COG3852">
    <property type="taxonomic scope" value="Bacteria"/>
</dbReference>
<dbReference type="SMART" id="SM00091">
    <property type="entry name" value="PAS"/>
    <property type="match status" value="1"/>
</dbReference>
<dbReference type="Pfam" id="PF08448">
    <property type="entry name" value="PAS_4"/>
    <property type="match status" value="1"/>
</dbReference>
<dbReference type="Gene3D" id="3.30.565.10">
    <property type="entry name" value="Histidine kinase-like ATPase, C-terminal domain"/>
    <property type="match status" value="1"/>
</dbReference>
<keyword evidence="4" id="KW-0808">Transferase</keyword>
<proteinExistence type="evidence at protein level"/>
<dbReference type="STRING" id="246197.MXAN_5785"/>
<evidence type="ECO:0000256" key="7">
    <source>
        <dbReference type="ARBA" id="ARBA00022840"/>
    </source>
</evidence>
<evidence type="ECO:0000256" key="8">
    <source>
        <dbReference type="ARBA" id="ARBA00023012"/>
    </source>
</evidence>
<dbReference type="HOGENOM" id="CLU_000445_114_39_7"/>
<dbReference type="InterPro" id="IPR000014">
    <property type="entry name" value="PAS"/>
</dbReference>
<feature type="transmembrane region" description="Helical" evidence="9">
    <location>
        <begin position="156"/>
        <end position="178"/>
    </location>
</feature>
<dbReference type="InterPro" id="IPR005467">
    <property type="entry name" value="His_kinase_dom"/>
</dbReference>
<comment type="catalytic activity">
    <reaction evidence="1">
        <text>ATP + protein L-histidine = ADP + protein N-phospho-L-histidine.</text>
        <dbReference type="EC" id="2.7.13.3"/>
    </reaction>
</comment>
<dbReference type="InterPro" id="IPR036890">
    <property type="entry name" value="HATPase_C_sf"/>
</dbReference>
<dbReference type="GO" id="GO:0000155">
    <property type="term" value="F:phosphorelay sensor kinase activity"/>
    <property type="evidence" value="ECO:0007669"/>
    <property type="project" value="InterPro"/>
</dbReference>
<feature type="domain" description="Histidine kinase" evidence="10">
    <location>
        <begin position="322"/>
        <end position="525"/>
    </location>
</feature>
<comment type="interaction">
    <interactant intactId="EBI-1574410">
        <id>Q1D0A1</id>
    </interactant>
    <interactant intactId="EBI-1574096">
        <id>Q1CWW4</id>
        <label>asgD</label>
    </interactant>
    <organismsDiffer>false</organismsDiffer>
    <experiments>3</experiments>
</comment>
<dbReference type="InterPro" id="IPR003594">
    <property type="entry name" value="HATPase_dom"/>
</dbReference>
<keyword evidence="3" id="KW-0597">Phosphoprotein</keyword>
<protein>
    <recommendedName>
        <fullName evidence="2">histidine kinase</fullName>
        <ecNumber evidence="2">2.7.13.3</ecNumber>
    </recommendedName>
</protein>